<dbReference type="GO" id="GO:0005829">
    <property type="term" value="C:cytosol"/>
    <property type="evidence" value="ECO:0007669"/>
    <property type="project" value="TreeGrafter"/>
</dbReference>
<dbReference type="InterPro" id="IPR006195">
    <property type="entry name" value="aa-tRNA-synth_II"/>
</dbReference>
<evidence type="ECO:0000259" key="4">
    <source>
        <dbReference type="PROSITE" id="PS50862"/>
    </source>
</evidence>
<dbReference type="Proteomes" id="UP000230556">
    <property type="component" value="Unassembled WGS sequence"/>
</dbReference>
<dbReference type="PANTHER" id="PTHR42918">
    <property type="entry name" value="LYSYL-TRNA SYNTHETASE"/>
    <property type="match status" value="1"/>
</dbReference>
<dbReference type="PROSITE" id="PS50862">
    <property type="entry name" value="AA_TRNA_LIGASE_II"/>
    <property type="match status" value="1"/>
</dbReference>
<dbReference type="PANTHER" id="PTHR42918:SF6">
    <property type="entry name" value="ELONGATION FACTOR P--(R)-BETA-LYSINE LIGASE"/>
    <property type="match status" value="1"/>
</dbReference>
<feature type="non-terminal residue" evidence="5">
    <location>
        <position position="1"/>
    </location>
</feature>
<dbReference type="Pfam" id="PF00152">
    <property type="entry name" value="tRNA-synt_2"/>
    <property type="match status" value="1"/>
</dbReference>
<proteinExistence type="predicted"/>
<accession>A0A2M7FRR8</accession>
<name>A0A2M7FRR8_9BACT</name>
<dbReference type="InterPro" id="IPR004364">
    <property type="entry name" value="Aa-tRNA-synt_II"/>
</dbReference>
<organism evidence="5 6">
    <name type="scientific">Candidatus Collierbacteria bacterium CG17_big_fil_post_rev_8_21_14_2_50_45_7</name>
    <dbReference type="NCBI Taxonomy" id="1974536"/>
    <lineage>
        <taxon>Bacteria</taxon>
        <taxon>Candidatus Collieribacteriota</taxon>
    </lineage>
</organism>
<feature type="domain" description="Aminoacyl-transfer RNA synthetases class-II family profile" evidence="4">
    <location>
        <begin position="45"/>
        <end position="176"/>
    </location>
</feature>
<sequence>WEKISVAEAFAKYASVDIETMLNGSLLIAHGKRKGYQVTETTTWEEIWNQIMANEIEPKLGQNGPTILYDYPIAQAALARPAKDPRFAERFEIFMAGLELGNCFSELTDWKEQEARCKADLALRQAQGKLAFPMDNDFIDALKLGMPPTGGIAVGVDRLVALFADTPDIADTLFFPVGEMFA</sequence>
<comment type="caution">
    <text evidence="5">The sequence shown here is derived from an EMBL/GenBank/DDBJ whole genome shotgun (WGS) entry which is preliminary data.</text>
</comment>
<evidence type="ECO:0000313" key="6">
    <source>
        <dbReference type="Proteomes" id="UP000230556"/>
    </source>
</evidence>
<dbReference type="SUPFAM" id="SSF55681">
    <property type="entry name" value="Class II aaRS and biotin synthetases"/>
    <property type="match status" value="1"/>
</dbReference>
<evidence type="ECO:0000256" key="2">
    <source>
        <dbReference type="ARBA" id="ARBA00022741"/>
    </source>
</evidence>
<gene>
    <name evidence="5" type="ORF">COW38_00290</name>
</gene>
<keyword evidence="3" id="KW-0067">ATP-binding</keyword>
<dbReference type="InterPro" id="IPR045864">
    <property type="entry name" value="aa-tRNA-synth_II/BPL/LPL"/>
</dbReference>
<protein>
    <submittedName>
        <fullName evidence="5">EF-P lysine aminoacylase GenX</fullName>
    </submittedName>
</protein>
<keyword evidence="2" id="KW-0547">Nucleotide-binding</keyword>
<evidence type="ECO:0000256" key="1">
    <source>
        <dbReference type="ARBA" id="ARBA00022598"/>
    </source>
</evidence>
<keyword evidence="1" id="KW-0436">Ligase</keyword>
<dbReference type="GO" id="GO:0004824">
    <property type="term" value="F:lysine-tRNA ligase activity"/>
    <property type="evidence" value="ECO:0007669"/>
    <property type="project" value="TreeGrafter"/>
</dbReference>
<dbReference type="GO" id="GO:0006430">
    <property type="term" value="P:lysyl-tRNA aminoacylation"/>
    <property type="evidence" value="ECO:0007669"/>
    <property type="project" value="TreeGrafter"/>
</dbReference>
<dbReference type="GO" id="GO:0005524">
    <property type="term" value="F:ATP binding"/>
    <property type="evidence" value="ECO:0007669"/>
    <property type="project" value="InterPro"/>
</dbReference>
<dbReference type="Gene3D" id="3.30.930.10">
    <property type="entry name" value="Bira Bifunctional Protein, Domain 2"/>
    <property type="match status" value="1"/>
</dbReference>
<dbReference type="GO" id="GO:0000049">
    <property type="term" value="F:tRNA binding"/>
    <property type="evidence" value="ECO:0007669"/>
    <property type="project" value="TreeGrafter"/>
</dbReference>
<dbReference type="EMBL" id="PFFO01000012">
    <property type="protein sequence ID" value="PIW08656.1"/>
    <property type="molecule type" value="Genomic_DNA"/>
</dbReference>
<evidence type="ECO:0000313" key="5">
    <source>
        <dbReference type="EMBL" id="PIW08656.1"/>
    </source>
</evidence>
<reference evidence="6" key="1">
    <citation type="submission" date="2017-09" db="EMBL/GenBank/DDBJ databases">
        <title>Depth-based differentiation of microbial function through sediment-hosted aquifers and enrichment of novel symbionts in the deep terrestrial subsurface.</title>
        <authorList>
            <person name="Probst A.J."/>
            <person name="Ladd B."/>
            <person name="Jarett J.K."/>
            <person name="Geller-Mcgrath D.E."/>
            <person name="Sieber C.M.K."/>
            <person name="Emerson J.B."/>
            <person name="Anantharaman K."/>
            <person name="Thomas B.C."/>
            <person name="Malmstrom R."/>
            <person name="Stieglmeier M."/>
            <person name="Klingl A."/>
            <person name="Woyke T."/>
            <person name="Ryan C.M."/>
            <person name="Banfield J.F."/>
        </authorList>
    </citation>
    <scope>NUCLEOTIDE SEQUENCE [LARGE SCALE GENOMIC DNA]</scope>
</reference>
<evidence type="ECO:0000256" key="3">
    <source>
        <dbReference type="ARBA" id="ARBA00022840"/>
    </source>
</evidence>
<dbReference type="AlphaFoldDB" id="A0A2M7FRR8"/>